<organism evidence="2">
    <name type="scientific">marine metagenome</name>
    <dbReference type="NCBI Taxonomy" id="408172"/>
    <lineage>
        <taxon>unclassified sequences</taxon>
        <taxon>metagenomes</taxon>
        <taxon>ecological metagenomes</taxon>
    </lineage>
</organism>
<proteinExistence type="predicted"/>
<sequence>MKKLICLIFIIGCSNHETNNRKGYDTQNVILITLDGVRWEEVFSGADPNIINNKKLVSDIVKTNETYWDDNIDVRRKKLMPFVWSTIYQNGQIYGNKLKQSNMKLTNPYFFSYPGYNELLTGFNDDSVNSNNKKYNPNTNVLEFMNNQDGFKNKVAAFASWDVFDWIINNERNTFTINSGAYPLNNSALTVKQKWMNSFIAELPYPGYGRGVRWDVFTYEYAFEYLKLNKPRLLYIGFDETDGFAHDTKYDKYLYAIKRLDSYIENLWLWIQSQDYYKNKTTMIITTDHGRGKYLNDKWGSHDASVSNAQNVWAAIIGPDTPSKGEIVDSKPIYTSQIAATIAHLLGYDYKTNRKPGAIINEILSN</sequence>
<protein>
    <recommendedName>
        <fullName evidence="1">Metalloenzyme domain-containing protein</fullName>
    </recommendedName>
</protein>
<dbReference type="InterPro" id="IPR017850">
    <property type="entry name" value="Alkaline_phosphatase_core_sf"/>
</dbReference>
<evidence type="ECO:0000259" key="1">
    <source>
        <dbReference type="Pfam" id="PF01676"/>
    </source>
</evidence>
<accession>A0A381Z3Z7</accession>
<name>A0A381Z3Z7_9ZZZZ</name>
<evidence type="ECO:0000313" key="2">
    <source>
        <dbReference type="EMBL" id="SVA83651.1"/>
    </source>
</evidence>
<feature type="domain" description="Metalloenzyme" evidence="1">
    <location>
        <begin position="222"/>
        <end position="320"/>
    </location>
</feature>
<reference evidence="2" key="1">
    <citation type="submission" date="2018-05" db="EMBL/GenBank/DDBJ databases">
        <authorList>
            <person name="Lanie J.A."/>
            <person name="Ng W.-L."/>
            <person name="Kazmierczak K.M."/>
            <person name="Andrzejewski T.M."/>
            <person name="Davidsen T.M."/>
            <person name="Wayne K.J."/>
            <person name="Tettelin H."/>
            <person name="Glass J.I."/>
            <person name="Rusch D."/>
            <person name="Podicherti R."/>
            <person name="Tsui H.-C.T."/>
            <person name="Winkler M.E."/>
        </authorList>
    </citation>
    <scope>NUCLEOTIDE SEQUENCE</scope>
</reference>
<dbReference type="GO" id="GO:0003824">
    <property type="term" value="F:catalytic activity"/>
    <property type="evidence" value="ECO:0007669"/>
    <property type="project" value="InterPro"/>
</dbReference>
<dbReference type="Pfam" id="PF01676">
    <property type="entry name" value="Metalloenzyme"/>
    <property type="match status" value="1"/>
</dbReference>
<dbReference type="GO" id="GO:0046872">
    <property type="term" value="F:metal ion binding"/>
    <property type="evidence" value="ECO:0007669"/>
    <property type="project" value="InterPro"/>
</dbReference>
<dbReference type="AlphaFoldDB" id="A0A381Z3Z7"/>
<dbReference type="InterPro" id="IPR006124">
    <property type="entry name" value="Metalloenzyme"/>
</dbReference>
<dbReference type="SUPFAM" id="SSF53649">
    <property type="entry name" value="Alkaline phosphatase-like"/>
    <property type="match status" value="1"/>
</dbReference>
<dbReference type="EMBL" id="UINC01019766">
    <property type="protein sequence ID" value="SVA83651.1"/>
    <property type="molecule type" value="Genomic_DNA"/>
</dbReference>
<dbReference type="Gene3D" id="3.40.720.10">
    <property type="entry name" value="Alkaline Phosphatase, subunit A"/>
    <property type="match status" value="1"/>
</dbReference>
<gene>
    <name evidence="2" type="ORF">METZ01_LOCUS136505</name>
</gene>